<reference evidence="2 3" key="1">
    <citation type="submission" date="2018-01" db="EMBL/GenBank/DDBJ databases">
        <title>Complete genome sequence of Bacteriovorax stolpii DSM12778.</title>
        <authorList>
            <person name="Tang B."/>
            <person name="Chang J."/>
        </authorList>
    </citation>
    <scope>NUCLEOTIDE SEQUENCE [LARGE SCALE GENOMIC DNA]</scope>
    <source>
        <strain evidence="2 3">DSM 12778</strain>
    </source>
</reference>
<dbReference type="EMBL" id="CP025704">
    <property type="protein sequence ID" value="AUN99885.1"/>
    <property type="molecule type" value="Genomic_DNA"/>
</dbReference>
<sequence length="255" mass="29644">MVETKTRKELPNFGYIANVKFPIEEILKLCESLDLLNFDNYNDIKVSSNSKQSLFVRVNAFNKNSFFKEEEAAELEGEKYRQIYLTELDPKYLDQPLDLSSNNSRMARQRRLDPGSENYNPVADELNYNTRNKLVTGLFETILDSFSDKITRVRLAYLSPNFSIKPHVDYDPSYITRLHLPIITNPNCHMHVFRNNVEYRAHYPADGRLYFLNAGLKHFASNNSNEGRLHLIIDMHGQNSLKDLVELECVEVSKE</sequence>
<dbReference type="RefSeq" id="WP_102245174.1">
    <property type="nucleotide sequence ID" value="NZ_CP025704.1"/>
</dbReference>
<dbReference type="InterPro" id="IPR027443">
    <property type="entry name" value="IPNS-like_sf"/>
</dbReference>
<dbReference type="InterPro" id="IPR007803">
    <property type="entry name" value="Asp/Arg/Pro-Hydrxlase"/>
</dbReference>
<accession>A0A2K9NXV7</accession>
<proteinExistence type="predicted"/>
<gene>
    <name evidence="2" type="ORF">C0V70_17595</name>
</gene>
<dbReference type="Proteomes" id="UP000235584">
    <property type="component" value="Chromosome"/>
</dbReference>
<keyword evidence="3" id="KW-1185">Reference proteome</keyword>
<organism evidence="2 3">
    <name type="scientific">Bacteriovorax stolpii</name>
    <name type="common">Bdellovibrio stolpii</name>
    <dbReference type="NCBI Taxonomy" id="960"/>
    <lineage>
        <taxon>Bacteria</taxon>
        <taxon>Pseudomonadati</taxon>
        <taxon>Bdellovibrionota</taxon>
        <taxon>Bacteriovoracia</taxon>
        <taxon>Bacteriovoracales</taxon>
        <taxon>Bacteriovoracaceae</taxon>
        <taxon>Bacteriovorax</taxon>
    </lineage>
</organism>
<name>A0A2K9NXV7_BACTC</name>
<feature type="domain" description="Aspartyl/asparaginy/proline hydroxylase" evidence="1">
    <location>
        <begin position="137"/>
        <end position="235"/>
    </location>
</feature>
<evidence type="ECO:0000313" key="3">
    <source>
        <dbReference type="Proteomes" id="UP000235584"/>
    </source>
</evidence>
<dbReference type="AlphaFoldDB" id="A0A2K9NXV7"/>
<dbReference type="OrthoDB" id="1441538at2"/>
<evidence type="ECO:0000259" key="1">
    <source>
        <dbReference type="Pfam" id="PF05118"/>
    </source>
</evidence>
<evidence type="ECO:0000313" key="2">
    <source>
        <dbReference type="EMBL" id="AUN99885.1"/>
    </source>
</evidence>
<dbReference type="KEGG" id="bsto:C0V70_17595"/>
<dbReference type="SUPFAM" id="SSF51197">
    <property type="entry name" value="Clavaminate synthase-like"/>
    <property type="match status" value="1"/>
</dbReference>
<dbReference type="Pfam" id="PF05118">
    <property type="entry name" value="Asp_Arg_Hydrox"/>
    <property type="match status" value="1"/>
</dbReference>
<protein>
    <recommendedName>
        <fullName evidence="1">Aspartyl/asparaginy/proline hydroxylase domain-containing protein</fullName>
    </recommendedName>
</protein>
<dbReference type="Gene3D" id="2.60.120.330">
    <property type="entry name" value="B-lactam Antibiotic, Isopenicillin N Synthase, Chain"/>
    <property type="match status" value="1"/>
</dbReference>